<evidence type="ECO:0000313" key="3">
    <source>
        <dbReference type="Proteomes" id="UP001202281"/>
    </source>
</evidence>
<dbReference type="SUPFAM" id="SSF54427">
    <property type="entry name" value="NTF2-like"/>
    <property type="match status" value="1"/>
</dbReference>
<comment type="caution">
    <text evidence="2">The sequence shown here is derived from an EMBL/GenBank/DDBJ whole genome shotgun (WGS) entry which is preliminary data.</text>
</comment>
<dbReference type="Pfam" id="PF12680">
    <property type="entry name" value="SnoaL_2"/>
    <property type="match status" value="1"/>
</dbReference>
<feature type="domain" description="SnoaL-like" evidence="1">
    <location>
        <begin position="8"/>
        <end position="84"/>
    </location>
</feature>
<dbReference type="InterPro" id="IPR032710">
    <property type="entry name" value="NTF2-like_dom_sf"/>
</dbReference>
<sequence length="112" mass="12569">MDLENFAARWIEDWNSGDIERILAHYAEDAEFRSPHAVALVGSGAVRGREALRNYWGPALEQRPKLRFHLKKAFIGHRTVAIHYGDELGRDVVETLVLNESGLAVFGCGCYA</sequence>
<name>A0ABT0BPA0_9SPHN</name>
<organism evidence="2 3">
    <name type="scientific">Novosphingobium beihaiensis</name>
    <dbReference type="NCBI Taxonomy" id="2930389"/>
    <lineage>
        <taxon>Bacteria</taxon>
        <taxon>Pseudomonadati</taxon>
        <taxon>Pseudomonadota</taxon>
        <taxon>Alphaproteobacteria</taxon>
        <taxon>Sphingomonadales</taxon>
        <taxon>Sphingomonadaceae</taxon>
        <taxon>Novosphingobium</taxon>
    </lineage>
</organism>
<gene>
    <name evidence="2" type="ORF">MTR66_08255</name>
</gene>
<dbReference type="InterPro" id="IPR037401">
    <property type="entry name" value="SnoaL-like"/>
</dbReference>
<dbReference type="RefSeq" id="WP_243919608.1">
    <property type="nucleotide sequence ID" value="NZ_JALHLG010000007.1"/>
</dbReference>
<dbReference type="Gene3D" id="3.10.450.50">
    <property type="match status" value="1"/>
</dbReference>
<dbReference type="EMBL" id="JALHLG010000007">
    <property type="protein sequence ID" value="MCJ2186803.1"/>
    <property type="molecule type" value="Genomic_DNA"/>
</dbReference>
<keyword evidence="3" id="KW-1185">Reference proteome</keyword>
<evidence type="ECO:0000313" key="2">
    <source>
        <dbReference type="EMBL" id="MCJ2186803.1"/>
    </source>
</evidence>
<dbReference type="Proteomes" id="UP001202281">
    <property type="component" value="Unassembled WGS sequence"/>
</dbReference>
<accession>A0ABT0BPA0</accession>
<evidence type="ECO:0000259" key="1">
    <source>
        <dbReference type="Pfam" id="PF12680"/>
    </source>
</evidence>
<protein>
    <submittedName>
        <fullName evidence="2">Nuclear transport factor 2 family protein</fullName>
    </submittedName>
</protein>
<reference evidence="2 3" key="1">
    <citation type="submission" date="2022-04" db="EMBL/GenBank/DDBJ databases">
        <title>Identification of a novel bacterium isolated from mangrove sediments.</title>
        <authorList>
            <person name="Pan X."/>
        </authorList>
    </citation>
    <scope>NUCLEOTIDE SEQUENCE [LARGE SCALE GENOMIC DNA]</scope>
    <source>
        <strain evidence="2 3">B2638</strain>
    </source>
</reference>
<proteinExistence type="predicted"/>